<proteinExistence type="predicted"/>
<dbReference type="Proteomes" id="UP000054270">
    <property type="component" value="Unassembled WGS sequence"/>
</dbReference>
<evidence type="ECO:0000313" key="2">
    <source>
        <dbReference type="Proteomes" id="UP000054270"/>
    </source>
</evidence>
<dbReference type="EMBL" id="KN817570">
    <property type="protein sequence ID" value="KJA20132.1"/>
    <property type="molecule type" value="Genomic_DNA"/>
</dbReference>
<name>A0A0D2L0A6_HYPSF</name>
<accession>A0A0D2L0A6</accession>
<organism evidence="1 2">
    <name type="scientific">Hypholoma sublateritium (strain FD-334 SS-4)</name>
    <dbReference type="NCBI Taxonomy" id="945553"/>
    <lineage>
        <taxon>Eukaryota</taxon>
        <taxon>Fungi</taxon>
        <taxon>Dikarya</taxon>
        <taxon>Basidiomycota</taxon>
        <taxon>Agaricomycotina</taxon>
        <taxon>Agaricomycetes</taxon>
        <taxon>Agaricomycetidae</taxon>
        <taxon>Agaricales</taxon>
        <taxon>Agaricineae</taxon>
        <taxon>Strophariaceae</taxon>
        <taxon>Hypholoma</taxon>
    </lineage>
</organism>
<dbReference type="AlphaFoldDB" id="A0A0D2L0A6"/>
<protein>
    <submittedName>
        <fullName evidence="1">Uncharacterized protein</fullName>
    </submittedName>
</protein>
<sequence length="149" mass="16723">MWGAYREGGEPGGVRGLEHSCQVSTTYISLCELRSALSSGDEDPFFWQHAIQEPQFFSLKEFRVVIAAPHIANLMIAEDFCLSYSRAHQVRLNSEDYGNLHFPVEGGLHATVTALVKSPVCITLFKQFVKKHKVSSNLSFRVNISIHKL</sequence>
<reference evidence="2" key="1">
    <citation type="submission" date="2014-04" db="EMBL/GenBank/DDBJ databases">
        <title>Evolutionary Origins and Diversification of the Mycorrhizal Mutualists.</title>
        <authorList>
            <consortium name="DOE Joint Genome Institute"/>
            <consortium name="Mycorrhizal Genomics Consortium"/>
            <person name="Kohler A."/>
            <person name="Kuo A."/>
            <person name="Nagy L.G."/>
            <person name="Floudas D."/>
            <person name="Copeland A."/>
            <person name="Barry K.W."/>
            <person name="Cichocki N."/>
            <person name="Veneault-Fourrey C."/>
            <person name="LaButti K."/>
            <person name="Lindquist E.A."/>
            <person name="Lipzen A."/>
            <person name="Lundell T."/>
            <person name="Morin E."/>
            <person name="Murat C."/>
            <person name="Riley R."/>
            <person name="Ohm R."/>
            <person name="Sun H."/>
            <person name="Tunlid A."/>
            <person name="Henrissat B."/>
            <person name="Grigoriev I.V."/>
            <person name="Hibbett D.S."/>
            <person name="Martin F."/>
        </authorList>
    </citation>
    <scope>NUCLEOTIDE SEQUENCE [LARGE SCALE GENOMIC DNA]</scope>
    <source>
        <strain evidence="2">FD-334 SS-4</strain>
    </source>
</reference>
<keyword evidence="2" id="KW-1185">Reference proteome</keyword>
<gene>
    <name evidence="1" type="ORF">HYPSUDRAFT_43487</name>
</gene>
<evidence type="ECO:0000313" key="1">
    <source>
        <dbReference type="EMBL" id="KJA20132.1"/>
    </source>
</evidence>